<evidence type="ECO:0000256" key="1">
    <source>
        <dbReference type="SAM" id="MobiDB-lite"/>
    </source>
</evidence>
<dbReference type="Proteomes" id="UP000750502">
    <property type="component" value="Unassembled WGS sequence"/>
</dbReference>
<accession>A0A9P7HI15</accession>
<sequence length="383" mass="42883">MLEQVDFIDPDIIKCWKGFCREEESPTHVTRSTILALLRRYRIPPRFSGLSDIDTHAQHADILVTRHWIRIKLWSLANSHGYVEALSDDEEFRHEYAVTIASEALDTCLQFQMTSLEVVHGIGLVEKLSDLATCAAQQVNVCSPAQEYPIHADLSDPDPNGIQPQEDSPTTSTSSSGTVDKGAEEMLNGYLSLFASFRRGRHPFLKPYMRLLLLKDLGVGTEPTRPLVFPRHPRILTLVERVLRGVFTQLDDINTQLSTINDRLGTLEATVGQHGQHLARIDRRLTSQTSITINFRARLLNGAAYEPGSILTPLVNPVTGENIPDFPRTYGAVQRLNARELGALLRALNLRGARNAEQKRVDFFTAIGVTRFAGHCILEWSLV</sequence>
<feature type="compositionally biased region" description="Low complexity" evidence="1">
    <location>
        <begin position="168"/>
        <end position="178"/>
    </location>
</feature>
<feature type="region of interest" description="Disordered" evidence="1">
    <location>
        <begin position="150"/>
        <end position="181"/>
    </location>
</feature>
<reference evidence="2" key="2">
    <citation type="submission" date="2020-10" db="EMBL/GenBank/DDBJ databases">
        <authorList>
            <person name="Peck L.D."/>
            <person name="Nowell R.W."/>
            <person name="Flood J."/>
            <person name="Ryan M.J."/>
            <person name="Barraclough T.G."/>
        </authorList>
    </citation>
    <scope>NUCLEOTIDE SEQUENCE</scope>
    <source>
        <strain evidence="2">IMI 127659i</strain>
    </source>
</reference>
<evidence type="ECO:0000313" key="2">
    <source>
        <dbReference type="EMBL" id="KAG5759952.1"/>
    </source>
</evidence>
<protein>
    <submittedName>
        <fullName evidence="2">Uncharacterized protein</fullName>
    </submittedName>
</protein>
<comment type="caution">
    <text evidence="2">The sequence shown here is derived from an EMBL/GenBank/DDBJ whole genome shotgun (WGS) entry which is preliminary data.</text>
</comment>
<proteinExistence type="predicted"/>
<dbReference type="EMBL" id="JADFTT010000594">
    <property type="protein sequence ID" value="KAG5759952.1"/>
    <property type="molecule type" value="Genomic_DNA"/>
</dbReference>
<keyword evidence="3" id="KW-1185">Reference proteome</keyword>
<name>A0A9P7HI15_9HYPO</name>
<evidence type="ECO:0000313" key="3">
    <source>
        <dbReference type="Proteomes" id="UP000750502"/>
    </source>
</evidence>
<organism evidence="2 3">
    <name type="scientific">Fusarium xylarioides</name>
    <dbReference type="NCBI Taxonomy" id="221167"/>
    <lineage>
        <taxon>Eukaryota</taxon>
        <taxon>Fungi</taxon>
        <taxon>Dikarya</taxon>
        <taxon>Ascomycota</taxon>
        <taxon>Pezizomycotina</taxon>
        <taxon>Sordariomycetes</taxon>
        <taxon>Hypocreomycetidae</taxon>
        <taxon>Hypocreales</taxon>
        <taxon>Nectriaceae</taxon>
        <taxon>Fusarium</taxon>
        <taxon>Fusarium fujikuroi species complex</taxon>
    </lineage>
</organism>
<reference evidence="2" key="1">
    <citation type="journal article" date="2020" name="bioRxiv">
        <title>Historical genomics reveals the evolutionary mechanisms behind multiple outbreaks of the host-specific coffee wilt pathogen Fusarium xylarioides.</title>
        <authorList>
            <person name="Peck D."/>
            <person name="Nowell R.W."/>
            <person name="Flood J."/>
            <person name="Ryan M.J."/>
            <person name="Barraclough T.G."/>
        </authorList>
    </citation>
    <scope>NUCLEOTIDE SEQUENCE</scope>
    <source>
        <strain evidence="2">IMI 127659i</strain>
    </source>
</reference>
<gene>
    <name evidence="2" type="ORF">H9Q72_011938</name>
</gene>
<dbReference type="AlphaFoldDB" id="A0A9P7HI15"/>
<dbReference type="OrthoDB" id="271595at2759"/>